<accession>A0A2H5XF86</accession>
<dbReference type="Pfam" id="PF05343">
    <property type="entry name" value="Peptidase_M42"/>
    <property type="match status" value="1"/>
</dbReference>
<dbReference type="InterPro" id="IPR008007">
    <property type="entry name" value="Peptidase_M42"/>
</dbReference>
<dbReference type="AlphaFoldDB" id="A0A2H5XF86"/>
<dbReference type="SUPFAM" id="SSF53187">
    <property type="entry name" value="Zn-dependent exopeptidases"/>
    <property type="match status" value="1"/>
</dbReference>
<dbReference type="Proteomes" id="UP000236173">
    <property type="component" value="Unassembled WGS sequence"/>
</dbReference>
<dbReference type="Gene3D" id="2.40.30.40">
    <property type="entry name" value="Peptidase M42, domain 2"/>
    <property type="match status" value="1"/>
</dbReference>
<dbReference type="PANTHER" id="PTHR32481:SF20">
    <property type="entry name" value="AMINOPEPTIDASE YSDC"/>
    <property type="match status" value="1"/>
</dbReference>
<evidence type="ECO:0000256" key="1">
    <source>
        <dbReference type="ARBA" id="ARBA00006272"/>
    </source>
</evidence>
<evidence type="ECO:0000256" key="8">
    <source>
        <dbReference type="PIRSR" id="PIRSR001123-2"/>
    </source>
</evidence>
<evidence type="ECO:0000313" key="10">
    <source>
        <dbReference type="Proteomes" id="UP000236173"/>
    </source>
</evidence>
<gene>
    <name evidence="9" type="primary">ysdC</name>
    <name evidence="9" type="ORF">HRbin17_02389</name>
</gene>
<feature type="binding site" evidence="8">
    <location>
        <position position="234"/>
    </location>
    <ligand>
        <name>Zn(2+)</name>
        <dbReference type="ChEBI" id="CHEBI:29105"/>
        <label>1</label>
    </ligand>
</feature>
<dbReference type="InterPro" id="IPR051464">
    <property type="entry name" value="Peptidase_M42_aminopept"/>
</dbReference>
<feature type="binding site" evidence="8">
    <location>
        <position position="177"/>
    </location>
    <ligand>
        <name>Zn(2+)</name>
        <dbReference type="ChEBI" id="CHEBI:29105"/>
        <label>1</label>
    </ligand>
</feature>
<evidence type="ECO:0000256" key="6">
    <source>
        <dbReference type="PIRNR" id="PIRNR001123"/>
    </source>
</evidence>
<proteinExistence type="inferred from homology"/>
<comment type="cofactor">
    <cofactor evidence="8">
        <name>a divalent metal cation</name>
        <dbReference type="ChEBI" id="CHEBI:60240"/>
    </cofactor>
    <text evidence="8">Binds 2 divalent metal cations per subunit.</text>
</comment>
<dbReference type="EC" id="3.4.11.-" evidence="9"/>
<evidence type="ECO:0000313" key="9">
    <source>
        <dbReference type="EMBL" id="GBC99858.1"/>
    </source>
</evidence>
<comment type="similarity">
    <text evidence="1 6">Belongs to the peptidase M42 family.</text>
</comment>
<name>A0A2H5XF86_9BACT</name>
<dbReference type="SUPFAM" id="SSF101821">
    <property type="entry name" value="Aminopeptidase/glucanase lid domain"/>
    <property type="match status" value="1"/>
</dbReference>
<dbReference type="GO" id="GO:0046872">
    <property type="term" value="F:metal ion binding"/>
    <property type="evidence" value="ECO:0007669"/>
    <property type="project" value="UniProtKB-UniRule"/>
</dbReference>
<feature type="binding site" evidence="8">
    <location>
        <position position="212"/>
    </location>
    <ligand>
        <name>Zn(2+)</name>
        <dbReference type="ChEBI" id="CHEBI:29105"/>
        <label>2</label>
    </ligand>
</feature>
<dbReference type="PANTHER" id="PTHR32481">
    <property type="entry name" value="AMINOPEPTIDASE"/>
    <property type="match status" value="1"/>
</dbReference>
<organism evidence="9 10">
    <name type="scientific">Candidatus Fervidibacter japonicus</name>
    <dbReference type="NCBI Taxonomy" id="2035412"/>
    <lineage>
        <taxon>Bacteria</taxon>
        <taxon>Candidatus Fervidibacterota</taxon>
        <taxon>Candidatus Fervidibacter</taxon>
    </lineage>
</organism>
<evidence type="ECO:0000256" key="4">
    <source>
        <dbReference type="ARBA" id="ARBA00022723"/>
    </source>
</evidence>
<dbReference type="GO" id="GO:0004177">
    <property type="term" value="F:aminopeptidase activity"/>
    <property type="evidence" value="ECO:0007669"/>
    <property type="project" value="UniProtKB-UniRule"/>
</dbReference>
<dbReference type="GO" id="GO:0006508">
    <property type="term" value="P:proteolysis"/>
    <property type="evidence" value="ECO:0007669"/>
    <property type="project" value="UniProtKB-KW"/>
</dbReference>
<protein>
    <submittedName>
        <fullName evidence="9">Aminopeptidase YsdC</fullName>
        <ecNumber evidence="9">3.4.11.-</ecNumber>
    </submittedName>
</protein>
<feature type="binding site" evidence="8">
    <location>
        <position position="65"/>
    </location>
    <ligand>
        <name>Zn(2+)</name>
        <dbReference type="ChEBI" id="CHEBI:29105"/>
        <label>1</label>
    </ligand>
</feature>
<dbReference type="Gene3D" id="3.40.630.10">
    <property type="entry name" value="Zn peptidases"/>
    <property type="match status" value="1"/>
</dbReference>
<keyword evidence="3" id="KW-0645">Protease</keyword>
<dbReference type="CDD" id="cd05656">
    <property type="entry name" value="M42_Frv"/>
    <property type="match status" value="1"/>
</dbReference>
<evidence type="ECO:0000256" key="5">
    <source>
        <dbReference type="ARBA" id="ARBA00022801"/>
    </source>
</evidence>
<dbReference type="InterPro" id="IPR023367">
    <property type="entry name" value="Peptidase_M42_dom2"/>
</dbReference>
<feature type="binding site" evidence="8">
    <location>
        <position position="321"/>
    </location>
    <ligand>
        <name>Zn(2+)</name>
        <dbReference type="ChEBI" id="CHEBI:29105"/>
        <label>2</label>
    </ligand>
</feature>
<feature type="binding site" evidence="8">
    <location>
        <position position="177"/>
    </location>
    <ligand>
        <name>Zn(2+)</name>
        <dbReference type="ChEBI" id="CHEBI:29105"/>
        <label>2</label>
    </ligand>
</feature>
<reference evidence="10" key="1">
    <citation type="submission" date="2017-09" db="EMBL/GenBank/DDBJ databases">
        <title>Metaegenomics of thermophilic ammonia-oxidizing enrichment culture.</title>
        <authorList>
            <person name="Kato S."/>
            <person name="Suzuki K."/>
        </authorList>
    </citation>
    <scope>NUCLEOTIDE SEQUENCE [LARGE SCALE GENOMIC DNA]</scope>
</reference>
<comment type="caution">
    <text evidence="9">The sequence shown here is derived from an EMBL/GenBank/DDBJ whole genome shotgun (WGS) entry which is preliminary data.</text>
</comment>
<evidence type="ECO:0000256" key="3">
    <source>
        <dbReference type="ARBA" id="ARBA00022670"/>
    </source>
</evidence>
<evidence type="ECO:0000256" key="2">
    <source>
        <dbReference type="ARBA" id="ARBA00022438"/>
    </source>
</evidence>
<dbReference type="EMBL" id="BEHT01000040">
    <property type="protein sequence ID" value="GBC99858.1"/>
    <property type="molecule type" value="Genomic_DNA"/>
</dbReference>
<keyword evidence="4 8" id="KW-0479">Metal-binding</keyword>
<keyword evidence="2 9" id="KW-0031">Aminopeptidase</keyword>
<dbReference type="PIRSF" id="PIRSF001123">
    <property type="entry name" value="PepA_GA"/>
    <property type="match status" value="1"/>
</dbReference>
<keyword evidence="5 9" id="KW-0378">Hydrolase</keyword>
<sequence>MHERGKQFLFRLLQTPSPSGYEEAIQEVVRAWAKEYADAVRTDVHGNVIAALNPDGQPRVMLAGHCDQIGLMVQHIDEQGFLYVNPIGGFDMQVLIGQPVVVWTQHGPINGVIARKPIHLLTEEERKQIPKFQDIWVDIGAKDGEDAKGKVRLGDPITFKLEVREMGDGLINAPGIDDKVGAWTVMEALRLLSERKRELQAAVFAVSTVQEEVGLRGAMTSAFGIAPDIGIAVDVTFATDHPATDKRQVGDIKLGAGPVIYRGPNINPVVFRRLVETAEREGIPYQLAGASRPTGTDANVIQISRSGVATGLISIPNRYMHSPVEMAALSDLENAAKLIAAFVASLGSADNFTPTP</sequence>
<feature type="active site" description="Proton acceptor" evidence="7">
    <location>
        <position position="211"/>
    </location>
</feature>
<evidence type="ECO:0000256" key="7">
    <source>
        <dbReference type="PIRSR" id="PIRSR001123-1"/>
    </source>
</evidence>